<organism evidence="7 8">
    <name type="scientific">Brassica carinata</name>
    <name type="common">Ethiopian mustard</name>
    <name type="synonym">Abyssinian cabbage</name>
    <dbReference type="NCBI Taxonomy" id="52824"/>
    <lineage>
        <taxon>Eukaryota</taxon>
        <taxon>Viridiplantae</taxon>
        <taxon>Streptophyta</taxon>
        <taxon>Embryophyta</taxon>
        <taxon>Tracheophyta</taxon>
        <taxon>Spermatophyta</taxon>
        <taxon>Magnoliopsida</taxon>
        <taxon>eudicotyledons</taxon>
        <taxon>Gunneridae</taxon>
        <taxon>Pentapetalae</taxon>
        <taxon>rosids</taxon>
        <taxon>malvids</taxon>
        <taxon>Brassicales</taxon>
        <taxon>Brassicaceae</taxon>
        <taxon>Brassiceae</taxon>
        <taxon>Brassica</taxon>
    </lineage>
</organism>
<evidence type="ECO:0000256" key="6">
    <source>
        <dbReference type="SAM" id="MobiDB-lite"/>
    </source>
</evidence>
<dbReference type="InterPro" id="IPR042086">
    <property type="entry name" value="MeTrfase_capping"/>
</dbReference>
<feature type="region of interest" description="Disordered" evidence="6">
    <location>
        <begin position="1"/>
        <end position="61"/>
    </location>
</feature>
<dbReference type="AlphaFoldDB" id="A0A8X7QRI5"/>
<dbReference type="SUPFAM" id="SSF53335">
    <property type="entry name" value="S-adenosyl-L-methionine-dependent methyltransferases"/>
    <property type="match status" value="1"/>
</dbReference>
<feature type="region of interest" description="Disordered" evidence="6">
    <location>
        <begin position="228"/>
        <end position="253"/>
    </location>
</feature>
<comment type="caution">
    <text evidence="7">The sequence shown here is derived from an EMBL/GenBank/DDBJ whole genome shotgun (WGS) entry which is preliminary data.</text>
</comment>
<evidence type="ECO:0000313" key="7">
    <source>
        <dbReference type="EMBL" id="KAG2275017.1"/>
    </source>
</evidence>
<keyword evidence="8" id="KW-1185">Reference proteome</keyword>
<evidence type="ECO:0000256" key="1">
    <source>
        <dbReference type="ARBA" id="ARBA00022603"/>
    </source>
</evidence>
<feature type="compositionally biased region" description="Polar residues" evidence="6">
    <location>
        <begin position="35"/>
        <end position="48"/>
    </location>
</feature>
<keyword evidence="2" id="KW-0808">Transferase</keyword>
<feature type="compositionally biased region" description="Acidic residues" evidence="6">
    <location>
        <begin position="228"/>
        <end position="245"/>
    </location>
</feature>
<evidence type="ECO:0000256" key="4">
    <source>
        <dbReference type="ARBA" id="ARBA00022723"/>
    </source>
</evidence>
<name>A0A8X7QRI5_BRACI</name>
<gene>
    <name evidence="7" type="ORF">Bca52824_057572</name>
</gene>
<keyword evidence="5" id="KW-0460">Magnesium</keyword>
<evidence type="ECO:0000256" key="3">
    <source>
        <dbReference type="ARBA" id="ARBA00022691"/>
    </source>
</evidence>
<dbReference type="EMBL" id="JAAMPC010000012">
    <property type="protein sequence ID" value="KAG2275017.1"/>
    <property type="molecule type" value="Genomic_DNA"/>
</dbReference>
<evidence type="ECO:0000313" key="8">
    <source>
        <dbReference type="Proteomes" id="UP000886595"/>
    </source>
</evidence>
<dbReference type="InterPro" id="IPR029063">
    <property type="entry name" value="SAM-dependent_MTases_sf"/>
</dbReference>
<sequence>MGPKKTVENNHQSRKKEKGHRASSCPNNKPPTPSPIVSDNVANQSNPSVVDPLATGSSNSAEATSITPIIFPANVSSNPTESDSTLAPSSGDVSHVASVLVPCSTSVEDVAPLCTGKVPSLKVTTQDAPAPPNSHLEVSTESNVVEPVTTVDDLIALATITELENMYVPPTLVCINEAIESPTMDSARALSFSHTSISPAPLAVEREVSEIAEAVLGSNKLASLISLEGEEEEGGGEEEEEEEDPTSSLELSSMDLISPSGRRFLRERPVKPSAKAKEMQLQYTGHGRGNRGTRDGFNIPAYMRSPEEVAAGVDRIGGFKIEKMEYMKLVEHEEWKKDPVSYGRAWTNLVQTAIRPMVEEYLGPDLCDELFKRYENRVSTTREFLHIASFYGVVAFSAIRI</sequence>
<dbReference type="InterPro" id="IPR005299">
    <property type="entry name" value="MeTrfase_7"/>
</dbReference>
<dbReference type="GO" id="GO:0046872">
    <property type="term" value="F:metal ion binding"/>
    <property type="evidence" value="ECO:0007669"/>
    <property type="project" value="UniProtKB-KW"/>
</dbReference>
<feature type="compositionally biased region" description="Basic residues" evidence="6">
    <location>
        <begin position="12"/>
        <end position="21"/>
    </location>
</feature>
<dbReference type="GO" id="GO:0032259">
    <property type="term" value="P:methylation"/>
    <property type="evidence" value="ECO:0007669"/>
    <property type="project" value="UniProtKB-KW"/>
</dbReference>
<keyword evidence="4" id="KW-0479">Metal-binding</keyword>
<dbReference type="GO" id="GO:0008168">
    <property type="term" value="F:methyltransferase activity"/>
    <property type="evidence" value="ECO:0007669"/>
    <property type="project" value="UniProtKB-KW"/>
</dbReference>
<proteinExistence type="predicted"/>
<keyword evidence="3" id="KW-0949">S-adenosyl-L-methionine</keyword>
<keyword evidence="1" id="KW-0489">Methyltransferase</keyword>
<protein>
    <submittedName>
        <fullName evidence="7">Uncharacterized protein</fullName>
    </submittedName>
</protein>
<dbReference type="Gene3D" id="1.10.1200.270">
    <property type="entry name" value="Methyltransferase, alpha-helical capping domain"/>
    <property type="match status" value="1"/>
</dbReference>
<dbReference type="Pfam" id="PF03492">
    <property type="entry name" value="Methyltransf_7"/>
    <property type="match status" value="1"/>
</dbReference>
<dbReference type="Gene3D" id="3.40.50.150">
    <property type="entry name" value="Vaccinia Virus protein VP39"/>
    <property type="match status" value="1"/>
</dbReference>
<dbReference type="Proteomes" id="UP000886595">
    <property type="component" value="Unassembled WGS sequence"/>
</dbReference>
<accession>A0A8X7QRI5</accession>
<reference evidence="7 8" key="1">
    <citation type="submission" date="2020-02" db="EMBL/GenBank/DDBJ databases">
        <authorList>
            <person name="Ma Q."/>
            <person name="Huang Y."/>
            <person name="Song X."/>
            <person name="Pei D."/>
        </authorList>
    </citation>
    <scope>NUCLEOTIDE SEQUENCE [LARGE SCALE GENOMIC DNA]</scope>
    <source>
        <strain evidence="7">Sxm20200214</strain>
        <tissue evidence="7">Leaf</tissue>
    </source>
</reference>
<evidence type="ECO:0000256" key="2">
    <source>
        <dbReference type="ARBA" id="ARBA00022679"/>
    </source>
</evidence>
<evidence type="ECO:0000256" key="5">
    <source>
        <dbReference type="ARBA" id="ARBA00022842"/>
    </source>
</evidence>